<feature type="domain" description="Hemerythrin-like" evidence="1">
    <location>
        <begin position="44"/>
        <end position="159"/>
    </location>
</feature>
<keyword evidence="3" id="KW-1185">Reference proteome</keyword>
<dbReference type="PANTHER" id="PTHR35585:SF1">
    <property type="entry name" value="HHE DOMAIN PROTEIN (AFU_ORTHOLOGUE AFUA_4G00730)"/>
    <property type="match status" value="1"/>
</dbReference>
<proteinExistence type="predicted"/>
<dbReference type="InterPro" id="IPR012312">
    <property type="entry name" value="Hemerythrin-like"/>
</dbReference>
<organism evidence="2 3">
    <name type="scientific">Periconia macrospinosa</name>
    <dbReference type="NCBI Taxonomy" id="97972"/>
    <lineage>
        <taxon>Eukaryota</taxon>
        <taxon>Fungi</taxon>
        <taxon>Dikarya</taxon>
        <taxon>Ascomycota</taxon>
        <taxon>Pezizomycotina</taxon>
        <taxon>Dothideomycetes</taxon>
        <taxon>Pleosporomycetidae</taxon>
        <taxon>Pleosporales</taxon>
        <taxon>Massarineae</taxon>
        <taxon>Periconiaceae</taxon>
        <taxon>Periconia</taxon>
    </lineage>
</organism>
<evidence type="ECO:0000313" key="3">
    <source>
        <dbReference type="Proteomes" id="UP000244855"/>
    </source>
</evidence>
<protein>
    <recommendedName>
        <fullName evidence="1">Hemerythrin-like domain-containing protein</fullName>
    </recommendedName>
</protein>
<dbReference type="Gene3D" id="1.20.120.520">
    <property type="entry name" value="nmb1532 protein domain like"/>
    <property type="match status" value="1"/>
</dbReference>
<sequence>MSFTRLRATPLLRSAFRPQISRTPFPITRVAAMSMEIKSTLSGVIKDDHRAIEDSYQGVIDSTDVDDKERYGNQFVWDLARHSVAEELIVYPAFEDYLGGVGKDMADKDRKQHHKLKEHLKRFQNMKASDPEYIPQIKILFKDLSEHVKEEEEVDLPALEDALAKAYTDATGRPAECASANMAATFEKTKHFVPSRAHPALGEDPTFETVLGLLAAPLDRLRDMLKKFPSK</sequence>
<evidence type="ECO:0000259" key="1">
    <source>
        <dbReference type="Pfam" id="PF01814"/>
    </source>
</evidence>
<dbReference type="AlphaFoldDB" id="A0A2V1E722"/>
<gene>
    <name evidence="2" type="ORF">DM02DRAFT_610740</name>
</gene>
<accession>A0A2V1E722</accession>
<evidence type="ECO:0000313" key="2">
    <source>
        <dbReference type="EMBL" id="PVI05454.1"/>
    </source>
</evidence>
<dbReference type="Pfam" id="PF01814">
    <property type="entry name" value="Hemerythrin"/>
    <property type="match status" value="1"/>
</dbReference>
<dbReference type="STRING" id="97972.A0A2V1E722"/>
<name>A0A2V1E722_9PLEO</name>
<dbReference type="Proteomes" id="UP000244855">
    <property type="component" value="Unassembled WGS sequence"/>
</dbReference>
<dbReference type="PANTHER" id="PTHR35585">
    <property type="entry name" value="HHE DOMAIN PROTEIN (AFU_ORTHOLOGUE AFUA_4G00730)"/>
    <property type="match status" value="1"/>
</dbReference>
<dbReference type="EMBL" id="KZ805314">
    <property type="protein sequence ID" value="PVI05454.1"/>
    <property type="molecule type" value="Genomic_DNA"/>
</dbReference>
<reference evidence="2 3" key="1">
    <citation type="journal article" date="2018" name="Sci. Rep.">
        <title>Comparative genomics provides insights into the lifestyle and reveals functional heterogeneity of dark septate endophytic fungi.</title>
        <authorList>
            <person name="Knapp D.G."/>
            <person name="Nemeth J.B."/>
            <person name="Barry K."/>
            <person name="Hainaut M."/>
            <person name="Henrissat B."/>
            <person name="Johnson J."/>
            <person name="Kuo A."/>
            <person name="Lim J.H.P."/>
            <person name="Lipzen A."/>
            <person name="Nolan M."/>
            <person name="Ohm R.A."/>
            <person name="Tamas L."/>
            <person name="Grigoriev I.V."/>
            <person name="Spatafora J.W."/>
            <person name="Nagy L.G."/>
            <person name="Kovacs G.M."/>
        </authorList>
    </citation>
    <scope>NUCLEOTIDE SEQUENCE [LARGE SCALE GENOMIC DNA]</scope>
    <source>
        <strain evidence="2 3">DSE2036</strain>
    </source>
</reference>
<dbReference type="OrthoDB" id="9983919at2759"/>